<protein>
    <recommendedName>
        <fullName evidence="5">FAD-binding domain-containing protein</fullName>
    </recommendedName>
</protein>
<organism evidence="6 7">
    <name type="scientific">Entomortierella chlamydospora</name>
    <dbReference type="NCBI Taxonomy" id="101097"/>
    <lineage>
        <taxon>Eukaryota</taxon>
        <taxon>Fungi</taxon>
        <taxon>Fungi incertae sedis</taxon>
        <taxon>Mucoromycota</taxon>
        <taxon>Mortierellomycotina</taxon>
        <taxon>Mortierellomycetes</taxon>
        <taxon>Mortierellales</taxon>
        <taxon>Mortierellaceae</taxon>
        <taxon>Entomortierella</taxon>
    </lineage>
</organism>
<evidence type="ECO:0000256" key="4">
    <source>
        <dbReference type="ARBA" id="ARBA00023002"/>
    </source>
</evidence>
<sequence>MGLHPPPKVLIAGGGIGGLFLAILLEKAGIPYHVYERAPFIRPLGALMTLNANILPAFDQLGLLEPLAKISRVLSTVQLYKESLKLIGTIDVSGFKEKTGYDYFAFSRPDLYDLLISQVPVEKISFNKKVVWLLQNDEGVMIRTSDNETYHGDILVGADGAHSAVRQNLYKHLAKKNELPACDSENLKAAHICMVGTTVPLDPEIYPELKDEQSRTSTIIGRAKAHTWVTTTLSNNRISYSVTQQLDYETAKNALFRNSEWSPESNMEMIKEIYNFPVKNGSDGSGGRVRTLGDLIDATPPEHISKVFIEEKLFETWYGGRTVLIGDACHKMQPSGGQGAVNAMEDAIILANCLYDISDGKVPVTSERITDAFRDYREQRYAHAKFQVENSQDLAKILTGQTFAERLTRTVMYNLPKWIVTYDYLKQMGYRPQIMFMPTVPDPPNLRVYPQKPSKRYLAEQAERNNNSSIRLEM</sequence>
<keyword evidence="4" id="KW-0560">Oxidoreductase</keyword>
<reference evidence="6" key="1">
    <citation type="journal article" date="2020" name="Fungal Divers.">
        <title>Resolving the Mortierellaceae phylogeny through synthesis of multi-gene phylogenetics and phylogenomics.</title>
        <authorList>
            <person name="Vandepol N."/>
            <person name="Liber J."/>
            <person name="Desiro A."/>
            <person name="Na H."/>
            <person name="Kennedy M."/>
            <person name="Barry K."/>
            <person name="Grigoriev I.V."/>
            <person name="Miller A.N."/>
            <person name="O'Donnell K."/>
            <person name="Stajich J.E."/>
            <person name="Bonito G."/>
        </authorList>
    </citation>
    <scope>NUCLEOTIDE SEQUENCE</scope>
    <source>
        <strain evidence="6">NRRL 2769</strain>
    </source>
</reference>
<feature type="domain" description="FAD-binding" evidence="5">
    <location>
        <begin position="8"/>
        <end position="171"/>
    </location>
</feature>
<gene>
    <name evidence="6" type="ORF">BGZ80_000219</name>
</gene>
<comment type="caution">
    <text evidence="6">The sequence shown here is derived from an EMBL/GenBank/DDBJ whole genome shotgun (WGS) entry which is preliminary data.</text>
</comment>
<accession>A0A9P6N3R9</accession>
<comment type="similarity">
    <text evidence="1">Belongs to the paxM FAD-dependent monooxygenase family.</text>
</comment>
<dbReference type="GO" id="GO:0004497">
    <property type="term" value="F:monooxygenase activity"/>
    <property type="evidence" value="ECO:0007669"/>
    <property type="project" value="InterPro"/>
</dbReference>
<dbReference type="GO" id="GO:0071949">
    <property type="term" value="F:FAD binding"/>
    <property type="evidence" value="ECO:0007669"/>
    <property type="project" value="InterPro"/>
</dbReference>
<dbReference type="PANTHER" id="PTHR47356:SF2">
    <property type="entry name" value="FAD-BINDING DOMAIN-CONTAINING PROTEIN-RELATED"/>
    <property type="match status" value="1"/>
</dbReference>
<name>A0A9P6N3R9_9FUNG</name>
<proteinExistence type="inferred from homology"/>
<evidence type="ECO:0000313" key="6">
    <source>
        <dbReference type="EMBL" id="KAG0022447.1"/>
    </source>
</evidence>
<dbReference type="EMBL" id="JAAAID010000104">
    <property type="protein sequence ID" value="KAG0022447.1"/>
    <property type="molecule type" value="Genomic_DNA"/>
</dbReference>
<dbReference type="AlphaFoldDB" id="A0A9P6N3R9"/>
<dbReference type="Proteomes" id="UP000703661">
    <property type="component" value="Unassembled WGS sequence"/>
</dbReference>
<evidence type="ECO:0000256" key="2">
    <source>
        <dbReference type="ARBA" id="ARBA00022630"/>
    </source>
</evidence>
<evidence type="ECO:0000313" key="7">
    <source>
        <dbReference type="Proteomes" id="UP000703661"/>
    </source>
</evidence>
<evidence type="ECO:0000256" key="3">
    <source>
        <dbReference type="ARBA" id="ARBA00022827"/>
    </source>
</evidence>
<evidence type="ECO:0000256" key="1">
    <source>
        <dbReference type="ARBA" id="ARBA00007992"/>
    </source>
</evidence>
<feature type="domain" description="FAD-binding" evidence="5">
    <location>
        <begin position="299"/>
        <end position="361"/>
    </location>
</feature>
<keyword evidence="2" id="KW-0285">Flavoprotein</keyword>
<dbReference type="Pfam" id="PF01494">
    <property type="entry name" value="FAD_binding_3"/>
    <property type="match status" value="2"/>
</dbReference>
<dbReference type="InterPro" id="IPR050562">
    <property type="entry name" value="FAD_mOase_fung"/>
</dbReference>
<dbReference type="InterPro" id="IPR036188">
    <property type="entry name" value="FAD/NAD-bd_sf"/>
</dbReference>
<dbReference type="OrthoDB" id="9993796at2759"/>
<evidence type="ECO:0000259" key="5">
    <source>
        <dbReference type="Pfam" id="PF01494"/>
    </source>
</evidence>
<keyword evidence="3" id="KW-0274">FAD</keyword>
<dbReference type="Gene3D" id="3.50.50.60">
    <property type="entry name" value="FAD/NAD(P)-binding domain"/>
    <property type="match status" value="1"/>
</dbReference>
<dbReference type="InterPro" id="IPR002938">
    <property type="entry name" value="FAD-bd"/>
</dbReference>
<keyword evidence="7" id="KW-1185">Reference proteome</keyword>
<dbReference type="PANTHER" id="PTHR47356">
    <property type="entry name" value="FAD-DEPENDENT MONOOXYGENASE ASQG-RELATED"/>
    <property type="match status" value="1"/>
</dbReference>
<dbReference type="PRINTS" id="PR00420">
    <property type="entry name" value="RNGMNOXGNASE"/>
</dbReference>
<dbReference type="SUPFAM" id="SSF51905">
    <property type="entry name" value="FAD/NAD(P)-binding domain"/>
    <property type="match status" value="1"/>
</dbReference>